<dbReference type="InterPro" id="IPR046543">
    <property type="entry name" value="DUF6802"/>
</dbReference>
<organism evidence="3 4">
    <name type="scientific">Candidatus Corynebacterium avicola</name>
    <dbReference type="NCBI Taxonomy" id="2838527"/>
    <lineage>
        <taxon>Bacteria</taxon>
        <taxon>Bacillati</taxon>
        <taxon>Actinomycetota</taxon>
        <taxon>Actinomycetes</taxon>
        <taxon>Mycobacteriales</taxon>
        <taxon>Corynebacteriaceae</taxon>
        <taxon>Corynebacterium</taxon>
    </lineage>
</organism>
<dbReference type="Proteomes" id="UP000824190">
    <property type="component" value="Unassembled WGS sequence"/>
</dbReference>
<evidence type="ECO:0000313" key="4">
    <source>
        <dbReference type="Proteomes" id="UP000824190"/>
    </source>
</evidence>
<feature type="region of interest" description="Disordered" evidence="1">
    <location>
        <begin position="99"/>
        <end position="169"/>
    </location>
</feature>
<protein>
    <recommendedName>
        <fullName evidence="2">DUF6802 domain-containing protein</fullName>
    </recommendedName>
</protein>
<evidence type="ECO:0000256" key="1">
    <source>
        <dbReference type="SAM" id="MobiDB-lite"/>
    </source>
</evidence>
<reference evidence="3" key="2">
    <citation type="submission" date="2021-04" db="EMBL/GenBank/DDBJ databases">
        <authorList>
            <person name="Gilroy R."/>
        </authorList>
    </citation>
    <scope>NUCLEOTIDE SEQUENCE</scope>
    <source>
        <strain evidence="3">CHK32-1732</strain>
    </source>
</reference>
<comment type="caution">
    <text evidence="3">The sequence shown here is derived from an EMBL/GenBank/DDBJ whole genome shotgun (WGS) entry which is preliminary data.</text>
</comment>
<dbReference type="AlphaFoldDB" id="A0A9D1RMD7"/>
<accession>A0A9D1RMD7</accession>
<reference evidence="3" key="1">
    <citation type="journal article" date="2021" name="PeerJ">
        <title>Extensive microbial diversity within the chicken gut microbiome revealed by metagenomics and culture.</title>
        <authorList>
            <person name="Gilroy R."/>
            <person name="Ravi A."/>
            <person name="Getino M."/>
            <person name="Pursley I."/>
            <person name="Horton D.L."/>
            <person name="Alikhan N.F."/>
            <person name="Baker D."/>
            <person name="Gharbi K."/>
            <person name="Hall N."/>
            <person name="Watson M."/>
            <person name="Adriaenssens E.M."/>
            <person name="Foster-Nyarko E."/>
            <person name="Jarju S."/>
            <person name="Secka A."/>
            <person name="Antonio M."/>
            <person name="Oren A."/>
            <person name="Chaudhuri R.R."/>
            <person name="La Ragione R."/>
            <person name="Hildebrand F."/>
            <person name="Pallen M.J."/>
        </authorList>
    </citation>
    <scope>NUCLEOTIDE SEQUENCE</scope>
    <source>
        <strain evidence="3">CHK32-1732</strain>
    </source>
</reference>
<name>A0A9D1RMD7_9CORY</name>
<gene>
    <name evidence="3" type="ORF">H9870_04880</name>
</gene>
<dbReference type="EMBL" id="DXGC01000046">
    <property type="protein sequence ID" value="HIW90981.1"/>
    <property type="molecule type" value="Genomic_DNA"/>
</dbReference>
<proteinExistence type="predicted"/>
<dbReference type="Pfam" id="PF20615">
    <property type="entry name" value="DUF6802"/>
    <property type="match status" value="1"/>
</dbReference>
<evidence type="ECO:0000259" key="2">
    <source>
        <dbReference type="Pfam" id="PF20615"/>
    </source>
</evidence>
<evidence type="ECO:0000313" key="3">
    <source>
        <dbReference type="EMBL" id="HIW90981.1"/>
    </source>
</evidence>
<sequence length="184" mass="18891">MNEWENWHNHGEGLGLPGIGGLEPSETLADGLTIDLGGVSYDLPAPVTGDDLVEESVTLTDDSGMTICSDTDGDGLVDYMSVVTFDGGWSAWRREASMTDSAGSSDITGGVDPAEDDAPGKGPSGVSSITSGASELGSEPSETLQVEVTIGSDGASDVPPTTPENGTGIWNAVGWKCVERGRWG</sequence>
<feature type="domain" description="DUF6802" evidence="2">
    <location>
        <begin position="23"/>
        <end position="93"/>
    </location>
</feature>